<sequence length="568" mass="63790">MAVCSIFITILIGLEVVKEKEKKIIWLISRTRNNYFSYWASTFIGHLGLCSFSLTIATMVISFLHSEELLPLWIWLTYILCLPGCILMIYMIGQFFQTYKSADVLMTTIVIFGTVAVFAGFIVGTVRKVPGIPVLNLVACFLLPLYAPYGMMLAIFKDFRLEISDSINMLWVSFLILVPLSAVFYGFLILNLERWKISVLKEKIQSLKQESQDKEKDAETTVVLKSVKKVYGGPCPSRKKSNNAAIKNLTMSFNKGEIFALMGSNGAGKSTLMKLLSQNIAMTSGEIFILDRCQDSISYCDEENVIWPNLTVEEHLYLFAILNGILPASANRIVESLIKELDIEGGAKIRAEFLSGGYKRKLCVILSLLGKSRLVLLDEPTTGIDPVSKQRLWKRLHQEFSSGVDRTLILTTHSSNEAEVNCSRIGLFMDGFLRCAGTSQELKDKFSKGYELTVKLSHSEDDKLNEFIATEIPDAIRKGQRGTSLQFYIPRHTFKLMSELFTSVSKIQGFDGVEDCFIRECSLDQIILDILEDTNFTSSQETECAVLLCGISVQCEFLVQAMCAFAFL</sequence>
<evidence type="ECO:0000256" key="6">
    <source>
        <dbReference type="ARBA" id="ARBA00022741"/>
    </source>
</evidence>
<comment type="caution">
    <text evidence="13">The sequence shown here is derived from an EMBL/GenBank/DDBJ whole genome shotgun (WGS) entry which is preliminary data.</text>
</comment>
<dbReference type="EMBL" id="BPLQ01010895">
    <property type="protein sequence ID" value="GIY54233.1"/>
    <property type="molecule type" value="Genomic_DNA"/>
</dbReference>
<evidence type="ECO:0000313" key="14">
    <source>
        <dbReference type="Proteomes" id="UP001054837"/>
    </source>
</evidence>
<dbReference type="GO" id="GO:0016020">
    <property type="term" value="C:membrane"/>
    <property type="evidence" value="ECO:0007669"/>
    <property type="project" value="UniProtKB-SubCell"/>
</dbReference>
<gene>
    <name evidence="13" type="primary">Abca8a</name>
    <name evidence="13" type="ORF">CDAR_171991</name>
</gene>
<comment type="subcellular location">
    <subcellularLocation>
        <location evidence="1">Membrane</location>
        <topology evidence="1">Multi-pass membrane protein</topology>
    </subcellularLocation>
</comment>
<feature type="transmembrane region" description="Helical" evidence="11">
    <location>
        <begin position="72"/>
        <end position="92"/>
    </location>
</feature>
<dbReference type="InterPro" id="IPR003593">
    <property type="entry name" value="AAA+_ATPase"/>
</dbReference>
<dbReference type="Pfam" id="PF00005">
    <property type="entry name" value="ABC_tran"/>
    <property type="match status" value="1"/>
</dbReference>
<evidence type="ECO:0000256" key="8">
    <source>
        <dbReference type="ARBA" id="ARBA00022989"/>
    </source>
</evidence>
<dbReference type="InterPro" id="IPR026082">
    <property type="entry name" value="ABCA"/>
</dbReference>
<dbReference type="GO" id="GO:0005319">
    <property type="term" value="F:lipid transporter activity"/>
    <property type="evidence" value="ECO:0007669"/>
    <property type="project" value="TreeGrafter"/>
</dbReference>
<dbReference type="PROSITE" id="PS50893">
    <property type="entry name" value="ABC_TRANSPORTER_2"/>
    <property type="match status" value="1"/>
</dbReference>
<feature type="coiled-coil region" evidence="10">
    <location>
        <begin position="190"/>
        <end position="217"/>
    </location>
</feature>
<evidence type="ECO:0000256" key="4">
    <source>
        <dbReference type="ARBA" id="ARBA00022692"/>
    </source>
</evidence>
<keyword evidence="4 11" id="KW-0812">Transmembrane</keyword>
<keyword evidence="7 13" id="KW-0067">ATP-binding</keyword>
<dbReference type="PANTHER" id="PTHR19229">
    <property type="entry name" value="ATP-BINDING CASSETTE TRANSPORTER SUBFAMILY A ABCA"/>
    <property type="match status" value="1"/>
</dbReference>
<feature type="domain" description="ABC transporter" evidence="12">
    <location>
        <begin position="222"/>
        <end position="455"/>
    </location>
</feature>
<evidence type="ECO:0000256" key="5">
    <source>
        <dbReference type="ARBA" id="ARBA00022737"/>
    </source>
</evidence>
<reference evidence="13 14" key="1">
    <citation type="submission" date="2021-06" db="EMBL/GenBank/DDBJ databases">
        <title>Caerostris darwini draft genome.</title>
        <authorList>
            <person name="Kono N."/>
            <person name="Arakawa K."/>
        </authorList>
    </citation>
    <scope>NUCLEOTIDE SEQUENCE [LARGE SCALE GENOMIC DNA]</scope>
</reference>
<keyword evidence="10" id="KW-0175">Coiled coil</keyword>
<evidence type="ECO:0000256" key="7">
    <source>
        <dbReference type="ARBA" id="ARBA00022840"/>
    </source>
</evidence>
<keyword evidence="14" id="KW-1185">Reference proteome</keyword>
<accession>A0AAV4U8V8</accession>
<evidence type="ECO:0000256" key="10">
    <source>
        <dbReference type="SAM" id="Coils"/>
    </source>
</evidence>
<dbReference type="SMART" id="SM00382">
    <property type="entry name" value="AAA"/>
    <property type="match status" value="1"/>
</dbReference>
<name>A0AAV4U8V8_9ARAC</name>
<feature type="transmembrane region" description="Helical" evidence="11">
    <location>
        <begin position="135"/>
        <end position="156"/>
    </location>
</feature>
<evidence type="ECO:0000256" key="9">
    <source>
        <dbReference type="ARBA" id="ARBA00023136"/>
    </source>
</evidence>
<keyword evidence="9 11" id="KW-0472">Membrane</keyword>
<evidence type="ECO:0000313" key="13">
    <source>
        <dbReference type="EMBL" id="GIY54233.1"/>
    </source>
</evidence>
<evidence type="ECO:0000256" key="3">
    <source>
        <dbReference type="ARBA" id="ARBA00022448"/>
    </source>
</evidence>
<dbReference type="Pfam" id="PF12698">
    <property type="entry name" value="ABC2_membrane_3"/>
    <property type="match status" value="1"/>
</dbReference>
<evidence type="ECO:0000256" key="1">
    <source>
        <dbReference type="ARBA" id="ARBA00004141"/>
    </source>
</evidence>
<dbReference type="FunFam" id="3.40.50.300:FF:000335">
    <property type="entry name" value="ATP binding cassette subfamily A member 5"/>
    <property type="match status" value="1"/>
</dbReference>
<dbReference type="PANTHER" id="PTHR19229:SF36">
    <property type="entry name" value="ATP-BINDING CASSETTE SUB-FAMILY A MEMBER 2"/>
    <property type="match status" value="1"/>
</dbReference>
<feature type="transmembrane region" description="Helical" evidence="11">
    <location>
        <begin position="104"/>
        <end position="123"/>
    </location>
</feature>
<proteinExistence type="inferred from homology"/>
<dbReference type="Proteomes" id="UP001054837">
    <property type="component" value="Unassembled WGS sequence"/>
</dbReference>
<feature type="transmembrane region" description="Helical" evidence="11">
    <location>
        <begin position="168"/>
        <end position="192"/>
    </location>
</feature>
<evidence type="ECO:0000256" key="2">
    <source>
        <dbReference type="ARBA" id="ARBA00008869"/>
    </source>
</evidence>
<keyword evidence="3" id="KW-0813">Transport</keyword>
<dbReference type="CDD" id="cd03263">
    <property type="entry name" value="ABC_subfamily_A"/>
    <property type="match status" value="1"/>
</dbReference>
<dbReference type="Gene3D" id="3.40.50.300">
    <property type="entry name" value="P-loop containing nucleotide triphosphate hydrolases"/>
    <property type="match status" value="1"/>
</dbReference>
<protein>
    <submittedName>
        <fullName evidence="13">ATP-binding cassette sub-family A member 8-A</fullName>
    </submittedName>
</protein>
<dbReference type="GO" id="GO:0140359">
    <property type="term" value="F:ABC-type transporter activity"/>
    <property type="evidence" value="ECO:0007669"/>
    <property type="project" value="InterPro"/>
</dbReference>
<dbReference type="InterPro" id="IPR013525">
    <property type="entry name" value="ABC2_TM"/>
</dbReference>
<evidence type="ECO:0000256" key="11">
    <source>
        <dbReference type="SAM" id="Phobius"/>
    </source>
</evidence>
<keyword evidence="5" id="KW-0677">Repeat</keyword>
<dbReference type="SUPFAM" id="SSF52540">
    <property type="entry name" value="P-loop containing nucleoside triphosphate hydrolases"/>
    <property type="match status" value="1"/>
</dbReference>
<dbReference type="GO" id="GO:0016887">
    <property type="term" value="F:ATP hydrolysis activity"/>
    <property type="evidence" value="ECO:0007669"/>
    <property type="project" value="InterPro"/>
</dbReference>
<dbReference type="GO" id="GO:0005524">
    <property type="term" value="F:ATP binding"/>
    <property type="evidence" value="ECO:0007669"/>
    <property type="project" value="UniProtKB-KW"/>
</dbReference>
<comment type="similarity">
    <text evidence="2">Belongs to the ABC transporter superfamily. ABCA family.</text>
</comment>
<keyword evidence="6" id="KW-0547">Nucleotide-binding</keyword>
<evidence type="ECO:0000259" key="12">
    <source>
        <dbReference type="PROSITE" id="PS50893"/>
    </source>
</evidence>
<dbReference type="AlphaFoldDB" id="A0AAV4U8V8"/>
<dbReference type="InterPro" id="IPR027417">
    <property type="entry name" value="P-loop_NTPase"/>
</dbReference>
<dbReference type="InterPro" id="IPR003439">
    <property type="entry name" value="ABC_transporter-like_ATP-bd"/>
</dbReference>
<keyword evidence="8 11" id="KW-1133">Transmembrane helix</keyword>
<organism evidence="13 14">
    <name type="scientific">Caerostris darwini</name>
    <dbReference type="NCBI Taxonomy" id="1538125"/>
    <lineage>
        <taxon>Eukaryota</taxon>
        <taxon>Metazoa</taxon>
        <taxon>Ecdysozoa</taxon>
        <taxon>Arthropoda</taxon>
        <taxon>Chelicerata</taxon>
        <taxon>Arachnida</taxon>
        <taxon>Araneae</taxon>
        <taxon>Araneomorphae</taxon>
        <taxon>Entelegynae</taxon>
        <taxon>Araneoidea</taxon>
        <taxon>Araneidae</taxon>
        <taxon>Caerostris</taxon>
    </lineage>
</organism>
<feature type="transmembrane region" description="Helical" evidence="11">
    <location>
        <begin position="43"/>
        <end position="65"/>
    </location>
</feature>